<dbReference type="SUPFAM" id="SSF47090">
    <property type="entry name" value="PGBD-like"/>
    <property type="match status" value="1"/>
</dbReference>
<gene>
    <name evidence="4" type="ORF">DSOUD_0901</name>
</gene>
<evidence type="ECO:0000256" key="2">
    <source>
        <dbReference type="SAM" id="SignalP"/>
    </source>
</evidence>
<dbReference type="EMBL" id="CP010802">
    <property type="protein sequence ID" value="ALC15688.1"/>
    <property type="molecule type" value="Genomic_DNA"/>
</dbReference>
<dbReference type="InterPro" id="IPR036365">
    <property type="entry name" value="PGBD-like_sf"/>
</dbReference>
<dbReference type="Pfam" id="PF01471">
    <property type="entry name" value="PG_binding_1"/>
    <property type="match status" value="1"/>
</dbReference>
<feature type="domain" description="Peptidoglycan binding-like" evidence="3">
    <location>
        <begin position="58"/>
        <end position="113"/>
    </location>
</feature>
<dbReference type="STRING" id="1603606.DSOUD_0901"/>
<evidence type="ECO:0000259" key="3">
    <source>
        <dbReference type="Pfam" id="PF01471"/>
    </source>
</evidence>
<proteinExistence type="predicted"/>
<protein>
    <submittedName>
        <fullName evidence="4">Putative peptidoglycan binding protein</fullName>
    </submittedName>
</protein>
<sequence>MKPLLLITTLAALGSLFMAGQALSAGEQHMGRSGSDNAPAMAGERQMQHRVTSQNLNRNQIREAQRLLNERGIRAGEADGVLGEQTRAAIREFQRTQNMTATGTLDDPTLRALAPDAEKQEFFGLSPAYGEPEDKGMEKMPMTPEPTREQRMEEEQKQEKTGY</sequence>
<keyword evidence="5" id="KW-1185">Reference proteome</keyword>
<keyword evidence="2" id="KW-0732">Signal</keyword>
<dbReference type="Proteomes" id="UP000057158">
    <property type="component" value="Chromosome"/>
</dbReference>
<dbReference type="Gene3D" id="1.10.101.10">
    <property type="entry name" value="PGBD-like superfamily/PGBD"/>
    <property type="match status" value="1"/>
</dbReference>
<dbReference type="InterPro" id="IPR002477">
    <property type="entry name" value="Peptidoglycan-bd-like"/>
</dbReference>
<feature type="compositionally biased region" description="Basic and acidic residues" evidence="1">
    <location>
        <begin position="146"/>
        <end position="163"/>
    </location>
</feature>
<evidence type="ECO:0000313" key="5">
    <source>
        <dbReference type="Proteomes" id="UP000057158"/>
    </source>
</evidence>
<dbReference type="PATRIC" id="fig|1603606.3.peg.991"/>
<dbReference type="KEGG" id="des:DSOUD_0901"/>
<dbReference type="RefSeq" id="WP_053549874.1">
    <property type="nucleotide sequence ID" value="NZ_CP010802.1"/>
</dbReference>
<organism evidence="4 5">
    <name type="scientific">Desulfuromonas soudanensis</name>
    <dbReference type="NCBI Taxonomy" id="1603606"/>
    <lineage>
        <taxon>Bacteria</taxon>
        <taxon>Pseudomonadati</taxon>
        <taxon>Thermodesulfobacteriota</taxon>
        <taxon>Desulfuromonadia</taxon>
        <taxon>Desulfuromonadales</taxon>
        <taxon>Desulfuromonadaceae</taxon>
        <taxon>Desulfuromonas</taxon>
    </lineage>
</organism>
<evidence type="ECO:0000256" key="1">
    <source>
        <dbReference type="SAM" id="MobiDB-lite"/>
    </source>
</evidence>
<reference evidence="4 5" key="1">
    <citation type="submission" date="2015-07" db="EMBL/GenBank/DDBJ databases">
        <title>Isolation and Genomic Characterization of a Novel Halophilic Metal-Reducing Deltaproteobacterium from the Deep Subsurface.</title>
        <authorList>
            <person name="Badalamenti J.P."/>
            <person name="Summers Z.M."/>
            <person name="Gralnick J.A."/>
            <person name="Bond D.R."/>
        </authorList>
    </citation>
    <scope>NUCLEOTIDE SEQUENCE [LARGE SCALE GENOMIC DNA]</scope>
    <source>
        <strain evidence="4 5">WTL</strain>
    </source>
</reference>
<feature type="signal peptide" evidence="2">
    <location>
        <begin position="1"/>
        <end position="24"/>
    </location>
</feature>
<dbReference type="InterPro" id="IPR036366">
    <property type="entry name" value="PGBDSf"/>
</dbReference>
<dbReference type="OrthoDB" id="9778545at2"/>
<name>A0A0M4D117_9BACT</name>
<evidence type="ECO:0000313" key="4">
    <source>
        <dbReference type="EMBL" id="ALC15688.1"/>
    </source>
</evidence>
<accession>A0A0M4D117</accession>
<dbReference type="AlphaFoldDB" id="A0A0M4D117"/>
<feature type="region of interest" description="Disordered" evidence="1">
    <location>
        <begin position="121"/>
        <end position="163"/>
    </location>
</feature>
<feature type="chain" id="PRO_5005791772" evidence="2">
    <location>
        <begin position="25"/>
        <end position="163"/>
    </location>
</feature>